<gene>
    <name evidence="1" type="ORF">SLNSH_09945</name>
</gene>
<evidence type="ECO:0000313" key="2">
    <source>
        <dbReference type="Proteomes" id="UP000239772"/>
    </source>
</evidence>
<keyword evidence="2" id="KW-1185">Reference proteome</keyword>
<dbReference type="AlphaFoldDB" id="A0A2T1HUQ0"/>
<dbReference type="OrthoDB" id="9806849at2"/>
<name>A0A2T1HUQ0_9HYPH</name>
<dbReference type="Proteomes" id="UP000239772">
    <property type="component" value="Unassembled WGS sequence"/>
</dbReference>
<dbReference type="Gene3D" id="3.90.79.10">
    <property type="entry name" value="Nucleoside Triphosphate Pyrophosphohydrolase"/>
    <property type="match status" value="1"/>
</dbReference>
<dbReference type="GO" id="GO:0003824">
    <property type="term" value="F:catalytic activity"/>
    <property type="evidence" value="ECO:0007669"/>
    <property type="project" value="UniProtKB-ARBA"/>
</dbReference>
<comment type="caution">
    <text evidence="1">The sequence shown here is derived from an EMBL/GenBank/DDBJ whole genome shotgun (WGS) entry which is preliminary data.</text>
</comment>
<dbReference type="EMBL" id="PVZS01000009">
    <property type="protein sequence ID" value="PSC05249.1"/>
    <property type="molecule type" value="Genomic_DNA"/>
</dbReference>
<proteinExistence type="predicted"/>
<evidence type="ECO:0000313" key="1">
    <source>
        <dbReference type="EMBL" id="PSC05249.1"/>
    </source>
</evidence>
<sequence>MDCRFEPRPWPWAEAERERIDAHWATVAASNPALYDGRVLVLHSGGIEGDTFRAAYLETRFSRFLAWRDFGFPDKSMRNGFAMAALRSADGAFLLGVMGPHTANAGKVYFPAGTPDPSDIVDGKVDLAGSVARELKEETGLTGEHVAFADDWTVVSHGQRIALMRRVQSGEPAEALRTRILDFLEREAQPELSDIRIVRSAADVDERAMPPFMAAYLRRELMGVA</sequence>
<dbReference type="SUPFAM" id="SSF55811">
    <property type="entry name" value="Nudix"/>
    <property type="match status" value="1"/>
</dbReference>
<organism evidence="1 2">
    <name type="scientific">Alsobacter soli</name>
    <dbReference type="NCBI Taxonomy" id="2109933"/>
    <lineage>
        <taxon>Bacteria</taxon>
        <taxon>Pseudomonadati</taxon>
        <taxon>Pseudomonadota</taxon>
        <taxon>Alphaproteobacteria</taxon>
        <taxon>Hyphomicrobiales</taxon>
        <taxon>Alsobacteraceae</taxon>
        <taxon>Alsobacter</taxon>
    </lineage>
</organism>
<dbReference type="InterPro" id="IPR015797">
    <property type="entry name" value="NUDIX_hydrolase-like_dom_sf"/>
</dbReference>
<reference evidence="2" key="1">
    <citation type="submission" date="2018-03" db="EMBL/GenBank/DDBJ databases">
        <authorList>
            <person name="Sun L."/>
            <person name="Liu H."/>
            <person name="Chen W."/>
            <person name="Huang K."/>
            <person name="Liu W."/>
            <person name="Gao X."/>
        </authorList>
    </citation>
    <scope>NUCLEOTIDE SEQUENCE [LARGE SCALE GENOMIC DNA]</scope>
    <source>
        <strain evidence="2">SH9</strain>
    </source>
</reference>
<accession>A0A2T1HUQ0</accession>
<protein>
    <submittedName>
        <fullName evidence="1">Uncharacterized protein</fullName>
    </submittedName>
</protein>